<dbReference type="OrthoDB" id="9805455at2"/>
<keyword evidence="7 15" id="KW-0479">Metal-binding</keyword>
<keyword evidence="12 15" id="KW-0648">Protein biosynthesis</keyword>
<dbReference type="Proteomes" id="UP000321617">
    <property type="component" value="Unassembled WGS sequence"/>
</dbReference>
<reference evidence="20 21" key="1">
    <citation type="journal article" date="2013" name="Stand. Genomic Sci.">
        <title>Genomic Encyclopedia of Type Strains, Phase I: The one thousand microbial genomes (KMG-I) project.</title>
        <authorList>
            <person name="Kyrpides N.C."/>
            <person name="Woyke T."/>
            <person name="Eisen J.A."/>
            <person name="Garrity G."/>
            <person name="Lilburn T.G."/>
            <person name="Beck B.J."/>
            <person name="Whitman W.B."/>
            <person name="Hugenholtz P."/>
            <person name="Klenk H.P."/>
        </authorList>
    </citation>
    <scope>NUCLEOTIDE SEQUENCE [LARGE SCALE GENOMIC DNA]</scope>
    <source>
        <strain evidence="20 21">DSM 45044</strain>
    </source>
</reference>
<dbReference type="PANTHER" id="PTHR10947">
    <property type="entry name" value="PHENYLALANYL-TRNA SYNTHETASE BETA CHAIN AND LEUCINE-RICH REPEAT-CONTAINING PROTEIN 47"/>
    <property type="match status" value="1"/>
</dbReference>
<evidence type="ECO:0000256" key="9">
    <source>
        <dbReference type="ARBA" id="ARBA00022840"/>
    </source>
</evidence>
<comment type="similarity">
    <text evidence="2 15">Belongs to the phenylalanyl-tRNA synthetase beta subunit family. Type 1 subfamily.</text>
</comment>
<comment type="cofactor">
    <cofactor evidence="15">
        <name>Mg(2+)</name>
        <dbReference type="ChEBI" id="CHEBI:18420"/>
    </cofactor>
    <text evidence="15">Binds 2 magnesium ions per tetramer.</text>
</comment>
<dbReference type="FunFam" id="3.30.930.10:FF:000130">
    <property type="entry name" value="Phenylalanine--tRNA ligase beta subunit"/>
    <property type="match status" value="1"/>
</dbReference>
<dbReference type="PROSITE" id="PS51447">
    <property type="entry name" value="FDX_ACB"/>
    <property type="match status" value="1"/>
</dbReference>
<dbReference type="InterPro" id="IPR033714">
    <property type="entry name" value="tRNA_bind_bactPheRS"/>
</dbReference>
<comment type="subunit">
    <text evidence="3 15">Tetramer of two alpha and two beta subunits.</text>
</comment>
<evidence type="ECO:0000256" key="4">
    <source>
        <dbReference type="ARBA" id="ARBA00022490"/>
    </source>
</evidence>
<dbReference type="InterPro" id="IPR005147">
    <property type="entry name" value="tRNA_synthase_B5-dom"/>
</dbReference>
<evidence type="ECO:0000256" key="3">
    <source>
        <dbReference type="ARBA" id="ARBA00011209"/>
    </source>
</evidence>
<evidence type="ECO:0000256" key="10">
    <source>
        <dbReference type="ARBA" id="ARBA00022842"/>
    </source>
</evidence>
<dbReference type="InterPro" id="IPR036690">
    <property type="entry name" value="Fdx_antiC-bd_sf"/>
</dbReference>
<evidence type="ECO:0000259" key="18">
    <source>
        <dbReference type="PROSITE" id="PS51447"/>
    </source>
</evidence>
<evidence type="ECO:0000256" key="13">
    <source>
        <dbReference type="ARBA" id="ARBA00023146"/>
    </source>
</evidence>
<dbReference type="Pfam" id="PF03483">
    <property type="entry name" value="B3_4"/>
    <property type="match status" value="1"/>
</dbReference>
<dbReference type="SMART" id="SM00896">
    <property type="entry name" value="FDX-ACB"/>
    <property type="match status" value="1"/>
</dbReference>
<sequence>MRVSLSWLRDYAALPADIDVATLDAAFVSSGLEVEEVHDLRDNVSGPLLIGRVVEIEELTGFKKPIRFCRVDVGESEPRGIVCGARNFVEGDLVVVSLPGAVLPGGFAISARKTYGRVSDGMIASSRELGAGDDHDGIIVLPEGAGHEPGTDARGAVGLDDVIFELAVTPDMSHCFSMRGVAREVAHRLDVEFTDPALATLEPTATEESPYPLSVEDTEGCDRFALRAVTGIDPTAPSPQWLRRRLSHAGMRSIGLAVDVTNYLMLELGQPLHAFDLATLKGGLVVRRARAGERLTTLDDVERRLDPQDMVICDDTGVISLAGVMGGQTSEVAPSTVDVLFEAAHWDMRSIAATARRHRLASEAAKRFERGSDPALCAVAVQRAVELLVEYGGGVADARVADVDHRVAREPIYLDPQLPGRIVGVPYTDTEVIARLTAAGCVVQAGGEVLEVVPPSWRPDVTDRADLVEEVVRLDGYDKVPVAMPTAPPGSGLTARQRRRRQIGRVLAEAGYVEALNYPFLDTAVLDRFGLPDDDPRRDVLRLANPLVESESALRTTLLPGLLRALKTNVDRGIRDVGLFELGVVFHPRPDWERVEPPRLPVHRRPTDEELEAAGRLRPDQPQHLAVAITGDAEPGGWWGAPRPADWTDAVAAARTVAEAAGVEVTVEAARYAPWHPGRCAALRVGDEVIGHAGELHPAVCDALEIPRRVAAMELDLSRLPTAEVTPAPRMSHYPVALIDVAVVVDDEVPAARVAEALGDGAGELLEGIRLFDVYRDERVGAGRKSLAYKLTFRAPDRTLTAEEAVAARDRAVAVASERFGAELRGV</sequence>
<dbReference type="SUPFAM" id="SSF50249">
    <property type="entry name" value="Nucleic acid-binding proteins"/>
    <property type="match status" value="1"/>
</dbReference>
<feature type="domain" description="TRNA-binding" evidence="17">
    <location>
        <begin position="42"/>
        <end position="154"/>
    </location>
</feature>
<dbReference type="SMART" id="SM00873">
    <property type="entry name" value="B3_4"/>
    <property type="match status" value="1"/>
</dbReference>
<evidence type="ECO:0000256" key="14">
    <source>
        <dbReference type="ARBA" id="ARBA00049255"/>
    </source>
</evidence>
<keyword evidence="11 16" id="KW-0694">RNA-binding</keyword>
<dbReference type="InterPro" id="IPR005121">
    <property type="entry name" value="Fdx_antiC-bd"/>
</dbReference>
<dbReference type="PROSITE" id="PS51483">
    <property type="entry name" value="B5"/>
    <property type="match status" value="1"/>
</dbReference>
<dbReference type="Pfam" id="PF17759">
    <property type="entry name" value="tRNA_synthFbeta"/>
    <property type="match status" value="1"/>
</dbReference>
<dbReference type="HAMAP" id="MF_00283">
    <property type="entry name" value="Phe_tRNA_synth_beta1"/>
    <property type="match status" value="1"/>
</dbReference>
<evidence type="ECO:0000256" key="12">
    <source>
        <dbReference type="ARBA" id="ARBA00022917"/>
    </source>
</evidence>
<dbReference type="Gene3D" id="3.30.56.10">
    <property type="match status" value="2"/>
</dbReference>
<feature type="domain" description="B5" evidence="19">
    <location>
        <begin position="407"/>
        <end position="482"/>
    </location>
</feature>
<dbReference type="Gene3D" id="3.30.930.10">
    <property type="entry name" value="Bira Bifunctional Protein, Domain 2"/>
    <property type="match status" value="1"/>
</dbReference>
<keyword evidence="4 15" id="KW-0963">Cytoplasm</keyword>
<comment type="caution">
    <text evidence="20">The sequence shown here is derived from an EMBL/GenBank/DDBJ whole genome shotgun (WGS) entry which is preliminary data.</text>
</comment>
<dbReference type="RefSeq" id="WP_147136484.1">
    <property type="nucleotide sequence ID" value="NZ_BAABIJ010000001.1"/>
</dbReference>
<evidence type="ECO:0000256" key="15">
    <source>
        <dbReference type="HAMAP-Rule" id="MF_00283"/>
    </source>
</evidence>
<dbReference type="FunFam" id="3.30.70.380:FF:000001">
    <property type="entry name" value="Phenylalanine--tRNA ligase beta subunit"/>
    <property type="match status" value="1"/>
</dbReference>
<evidence type="ECO:0000259" key="19">
    <source>
        <dbReference type="PROSITE" id="PS51483"/>
    </source>
</evidence>
<dbReference type="NCBIfam" id="TIGR00472">
    <property type="entry name" value="pheT_bact"/>
    <property type="match status" value="1"/>
</dbReference>
<dbReference type="InterPro" id="IPR002547">
    <property type="entry name" value="tRNA-bd_dom"/>
</dbReference>
<dbReference type="Pfam" id="PF01588">
    <property type="entry name" value="tRNA_bind"/>
    <property type="match status" value="1"/>
</dbReference>
<dbReference type="SMART" id="SM00874">
    <property type="entry name" value="B5"/>
    <property type="match status" value="1"/>
</dbReference>
<accession>A0A562VEH8</accession>
<dbReference type="CDD" id="cd00769">
    <property type="entry name" value="PheRS_beta_core"/>
    <property type="match status" value="1"/>
</dbReference>
<evidence type="ECO:0000256" key="2">
    <source>
        <dbReference type="ARBA" id="ARBA00008653"/>
    </source>
</evidence>
<dbReference type="GO" id="GO:0006432">
    <property type="term" value="P:phenylalanyl-tRNA aminoacylation"/>
    <property type="evidence" value="ECO:0007669"/>
    <property type="project" value="UniProtKB-UniRule"/>
</dbReference>
<dbReference type="InterPro" id="IPR005146">
    <property type="entry name" value="B3/B4_tRNA-bd"/>
</dbReference>
<dbReference type="Pfam" id="PF03484">
    <property type="entry name" value="B5"/>
    <property type="match status" value="1"/>
</dbReference>
<dbReference type="PROSITE" id="PS50886">
    <property type="entry name" value="TRBD"/>
    <property type="match status" value="1"/>
</dbReference>
<comment type="subcellular location">
    <subcellularLocation>
        <location evidence="1 15">Cytoplasm</location>
    </subcellularLocation>
</comment>
<evidence type="ECO:0000256" key="7">
    <source>
        <dbReference type="ARBA" id="ARBA00022723"/>
    </source>
</evidence>
<dbReference type="GO" id="GO:0000287">
    <property type="term" value="F:magnesium ion binding"/>
    <property type="evidence" value="ECO:0007669"/>
    <property type="project" value="UniProtKB-UniRule"/>
</dbReference>
<protein>
    <recommendedName>
        <fullName evidence="15">Phenylalanine--tRNA ligase beta subunit</fullName>
        <ecNumber evidence="15">6.1.1.20</ecNumber>
    </recommendedName>
    <alternativeName>
        <fullName evidence="15">Phenylalanyl-tRNA synthetase beta subunit</fullName>
        <shortName evidence="15">PheRS</shortName>
    </alternativeName>
</protein>
<keyword evidence="21" id="KW-1185">Reference proteome</keyword>
<dbReference type="GO" id="GO:0009328">
    <property type="term" value="C:phenylalanine-tRNA ligase complex"/>
    <property type="evidence" value="ECO:0007669"/>
    <property type="project" value="TreeGrafter"/>
</dbReference>
<feature type="binding site" evidence="15">
    <location>
        <position position="469"/>
    </location>
    <ligand>
        <name>Mg(2+)</name>
        <dbReference type="ChEBI" id="CHEBI:18420"/>
        <note>shared with alpha subunit</note>
    </ligand>
</feature>
<dbReference type="InterPro" id="IPR045060">
    <property type="entry name" value="Phe-tRNA-ligase_IIc_bsu"/>
</dbReference>
<dbReference type="Gene3D" id="2.40.50.140">
    <property type="entry name" value="Nucleic acid-binding proteins"/>
    <property type="match status" value="1"/>
</dbReference>
<dbReference type="InterPro" id="IPR009061">
    <property type="entry name" value="DNA-bd_dom_put_sf"/>
</dbReference>
<evidence type="ECO:0000259" key="17">
    <source>
        <dbReference type="PROSITE" id="PS50886"/>
    </source>
</evidence>
<dbReference type="GO" id="GO:0000049">
    <property type="term" value="F:tRNA binding"/>
    <property type="evidence" value="ECO:0007669"/>
    <property type="project" value="UniProtKB-UniRule"/>
</dbReference>
<evidence type="ECO:0000256" key="8">
    <source>
        <dbReference type="ARBA" id="ARBA00022741"/>
    </source>
</evidence>
<evidence type="ECO:0000256" key="5">
    <source>
        <dbReference type="ARBA" id="ARBA00022555"/>
    </source>
</evidence>
<dbReference type="EC" id="6.1.1.20" evidence="15"/>
<dbReference type="PANTHER" id="PTHR10947:SF0">
    <property type="entry name" value="PHENYLALANINE--TRNA LIGASE BETA SUBUNIT"/>
    <property type="match status" value="1"/>
</dbReference>
<keyword evidence="10 15" id="KW-0460">Magnesium</keyword>
<keyword evidence="8 15" id="KW-0547">Nucleotide-binding</keyword>
<keyword evidence="13 15" id="KW-0030">Aminoacyl-tRNA synthetase</keyword>
<evidence type="ECO:0000313" key="20">
    <source>
        <dbReference type="EMBL" id="TWJ16296.1"/>
    </source>
</evidence>
<organism evidence="20 21">
    <name type="scientific">Stackebrandtia albiflava</name>
    <dbReference type="NCBI Taxonomy" id="406432"/>
    <lineage>
        <taxon>Bacteria</taxon>
        <taxon>Bacillati</taxon>
        <taxon>Actinomycetota</taxon>
        <taxon>Actinomycetes</taxon>
        <taxon>Glycomycetales</taxon>
        <taxon>Glycomycetaceae</taxon>
        <taxon>Stackebrandtia</taxon>
    </lineage>
</organism>
<dbReference type="InterPro" id="IPR041616">
    <property type="entry name" value="PheRS_beta_core"/>
</dbReference>
<keyword evidence="6 15" id="KW-0436">Ligase</keyword>
<feature type="binding site" evidence="15">
    <location>
        <position position="466"/>
    </location>
    <ligand>
        <name>Mg(2+)</name>
        <dbReference type="ChEBI" id="CHEBI:18420"/>
        <note>shared with alpha subunit</note>
    </ligand>
</feature>
<evidence type="ECO:0000256" key="16">
    <source>
        <dbReference type="PROSITE-ProRule" id="PRU00209"/>
    </source>
</evidence>
<dbReference type="CDD" id="cd02796">
    <property type="entry name" value="tRNA_bind_bactPheRS"/>
    <property type="match status" value="1"/>
</dbReference>
<dbReference type="Gene3D" id="3.30.70.380">
    <property type="entry name" value="Ferrodoxin-fold anticodon-binding domain"/>
    <property type="match status" value="1"/>
</dbReference>
<evidence type="ECO:0000256" key="6">
    <source>
        <dbReference type="ARBA" id="ARBA00022598"/>
    </source>
</evidence>
<keyword evidence="5 16" id="KW-0820">tRNA-binding</keyword>
<feature type="domain" description="FDX-ACB" evidence="18">
    <location>
        <begin position="732"/>
        <end position="825"/>
    </location>
</feature>
<dbReference type="InterPro" id="IPR004532">
    <property type="entry name" value="Phe-tRNA-ligase_IIc_bsu_bact"/>
</dbReference>
<feature type="binding site" evidence="15">
    <location>
        <position position="460"/>
    </location>
    <ligand>
        <name>Mg(2+)</name>
        <dbReference type="ChEBI" id="CHEBI:18420"/>
        <note>shared with alpha subunit</note>
    </ligand>
</feature>
<evidence type="ECO:0000313" key="21">
    <source>
        <dbReference type="Proteomes" id="UP000321617"/>
    </source>
</evidence>
<name>A0A562VEH8_9ACTN</name>
<dbReference type="GO" id="GO:0005524">
    <property type="term" value="F:ATP binding"/>
    <property type="evidence" value="ECO:0007669"/>
    <property type="project" value="UniProtKB-UniRule"/>
</dbReference>
<dbReference type="GO" id="GO:0004826">
    <property type="term" value="F:phenylalanine-tRNA ligase activity"/>
    <property type="evidence" value="ECO:0007669"/>
    <property type="project" value="UniProtKB-UniRule"/>
</dbReference>
<evidence type="ECO:0000256" key="11">
    <source>
        <dbReference type="ARBA" id="ARBA00022884"/>
    </source>
</evidence>
<dbReference type="SUPFAM" id="SSF55681">
    <property type="entry name" value="Class II aaRS and biotin synthetases"/>
    <property type="match status" value="1"/>
</dbReference>
<gene>
    <name evidence="15" type="primary">pheT</name>
    <name evidence="20" type="ORF">LX16_2025</name>
</gene>
<evidence type="ECO:0000256" key="1">
    <source>
        <dbReference type="ARBA" id="ARBA00004496"/>
    </source>
</evidence>
<dbReference type="InterPro" id="IPR012340">
    <property type="entry name" value="NA-bd_OB-fold"/>
</dbReference>
<comment type="catalytic activity">
    <reaction evidence="14 15">
        <text>tRNA(Phe) + L-phenylalanine + ATP = L-phenylalanyl-tRNA(Phe) + AMP + diphosphate + H(+)</text>
        <dbReference type="Rhea" id="RHEA:19413"/>
        <dbReference type="Rhea" id="RHEA-COMP:9668"/>
        <dbReference type="Rhea" id="RHEA-COMP:9699"/>
        <dbReference type="ChEBI" id="CHEBI:15378"/>
        <dbReference type="ChEBI" id="CHEBI:30616"/>
        <dbReference type="ChEBI" id="CHEBI:33019"/>
        <dbReference type="ChEBI" id="CHEBI:58095"/>
        <dbReference type="ChEBI" id="CHEBI:78442"/>
        <dbReference type="ChEBI" id="CHEBI:78531"/>
        <dbReference type="ChEBI" id="CHEBI:456215"/>
        <dbReference type="EC" id="6.1.1.20"/>
    </reaction>
</comment>
<dbReference type="FunFam" id="3.50.40.10:FF:000001">
    <property type="entry name" value="Phenylalanine--tRNA ligase beta subunit"/>
    <property type="match status" value="1"/>
</dbReference>
<dbReference type="AlphaFoldDB" id="A0A562VEH8"/>
<keyword evidence="9 15" id="KW-0067">ATP-binding</keyword>
<proteinExistence type="inferred from homology"/>
<dbReference type="SUPFAM" id="SSF46955">
    <property type="entry name" value="Putative DNA-binding domain"/>
    <property type="match status" value="1"/>
</dbReference>
<dbReference type="Pfam" id="PF03147">
    <property type="entry name" value="FDX-ACB"/>
    <property type="match status" value="1"/>
</dbReference>
<dbReference type="SUPFAM" id="SSF54991">
    <property type="entry name" value="Anticodon-binding domain of PheRS"/>
    <property type="match status" value="1"/>
</dbReference>
<dbReference type="EMBL" id="VLLL01000005">
    <property type="protein sequence ID" value="TWJ16296.1"/>
    <property type="molecule type" value="Genomic_DNA"/>
</dbReference>
<feature type="binding site" evidence="15">
    <location>
        <position position="470"/>
    </location>
    <ligand>
        <name>Mg(2+)</name>
        <dbReference type="ChEBI" id="CHEBI:18420"/>
        <note>shared with alpha subunit</note>
    </ligand>
</feature>
<dbReference type="SUPFAM" id="SSF56037">
    <property type="entry name" value="PheT/TilS domain"/>
    <property type="match status" value="1"/>
</dbReference>
<dbReference type="Gene3D" id="3.50.40.10">
    <property type="entry name" value="Phenylalanyl-trna Synthetase, Chain B, domain 3"/>
    <property type="match status" value="1"/>
</dbReference>
<dbReference type="InterPro" id="IPR045864">
    <property type="entry name" value="aa-tRNA-synth_II/BPL/LPL"/>
</dbReference>
<dbReference type="InterPro" id="IPR020825">
    <property type="entry name" value="Phe-tRNA_synthase-like_B3/B4"/>
</dbReference>